<reference evidence="2" key="1">
    <citation type="submission" date="2022-12" db="EMBL/GenBank/DDBJ databases">
        <title>Draft genome assemblies for two species of Escallonia (Escalloniales).</title>
        <authorList>
            <person name="Chanderbali A."/>
            <person name="Dervinis C."/>
            <person name="Anghel I."/>
            <person name="Soltis D."/>
            <person name="Soltis P."/>
            <person name="Zapata F."/>
        </authorList>
    </citation>
    <scope>NUCLEOTIDE SEQUENCE</scope>
    <source>
        <strain evidence="2">UCBG92.1500</strain>
        <tissue evidence="2">Leaf</tissue>
    </source>
</reference>
<gene>
    <name evidence="2" type="ORF">RJ640_001921</name>
</gene>
<dbReference type="AlphaFoldDB" id="A0AA88R0X4"/>
<sequence length="115" mass="12381">MIVTLLVSSNNPPGMPPPPHAVPPRQSSKTSGVLHDLTDKPLEGQLADQQLDALLILSDLPKRHGSGPEVVGLLHRAGDRCRLPSQFCRQLLARGLSNPNPNFVDSQIPISLSLE</sequence>
<name>A0AA88R0X4_9ASTE</name>
<dbReference type="Proteomes" id="UP001187471">
    <property type="component" value="Unassembled WGS sequence"/>
</dbReference>
<protein>
    <submittedName>
        <fullName evidence="2">Uncharacterized protein</fullName>
    </submittedName>
</protein>
<dbReference type="EMBL" id="JAVXUO010002435">
    <property type="protein sequence ID" value="KAK2973265.1"/>
    <property type="molecule type" value="Genomic_DNA"/>
</dbReference>
<feature type="region of interest" description="Disordered" evidence="1">
    <location>
        <begin position="6"/>
        <end position="32"/>
    </location>
</feature>
<keyword evidence="3" id="KW-1185">Reference proteome</keyword>
<organism evidence="2 3">
    <name type="scientific">Escallonia rubra</name>
    <dbReference type="NCBI Taxonomy" id="112253"/>
    <lineage>
        <taxon>Eukaryota</taxon>
        <taxon>Viridiplantae</taxon>
        <taxon>Streptophyta</taxon>
        <taxon>Embryophyta</taxon>
        <taxon>Tracheophyta</taxon>
        <taxon>Spermatophyta</taxon>
        <taxon>Magnoliopsida</taxon>
        <taxon>eudicotyledons</taxon>
        <taxon>Gunneridae</taxon>
        <taxon>Pentapetalae</taxon>
        <taxon>asterids</taxon>
        <taxon>campanulids</taxon>
        <taxon>Escalloniales</taxon>
        <taxon>Escalloniaceae</taxon>
        <taxon>Escallonia</taxon>
    </lineage>
</organism>
<feature type="compositionally biased region" description="Pro residues" evidence="1">
    <location>
        <begin position="13"/>
        <end position="22"/>
    </location>
</feature>
<evidence type="ECO:0000256" key="1">
    <source>
        <dbReference type="SAM" id="MobiDB-lite"/>
    </source>
</evidence>
<proteinExistence type="predicted"/>
<evidence type="ECO:0000313" key="3">
    <source>
        <dbReference type="Proteomes" id="UP001187471"/>
    </source>
</evidence>
<comment type="caution">
    <text evidence="2">The sequence shown here is derived from an EMBL/GenBank/DDBJ whole genome shotgun (WGS) entry which is preliminary data.</text>
</comment>
<evidence type="ECO:0000313" key="2">
    <source>
        <dbReference type="EMBL" id="KAK2973265.1"/>
    </source>
</evidence>
<accession>A0AA88R0X4</accession>